<keyword evidence="1" id="KW-1133">Transmembrane helix</keyword>
<reference evidence="3" key="1">
    <citation type="submission" date="2017-05" db="EMBL/GenBank/DDBJ databases">
        <title>Improved OligoMM genomes.</title>
        <authorList>
            <person name="Garzetti D."/>
        </authorList>
    </citation>
    <scope>NUCLEOTIDE SEQUENCE [LARGE SCALE GENOMIC DNA]</scope>
    <source>
        <strain evidence="3">YL45</strain>
    </source>
</reference>
<name>A0A227KQJ8_9BURK</name>
<feature type="transmembrane region" description="Helical" evidence="1">
    <location>
        <begin position="6"/>
        <end position="28"/>
    </location>
</feature>
<dbReference type="AlphaFoldDB" id="A0A227KQJ8"/>
<feature type="transmembrane region" description="Helical" evidence="1">
    <location>
        <begin position="35"/>
        <end position="58"/>
    </location>
</feature>
<feature type="transmembrane region" description="Helical" evidence="1">
    <location>
        <begin position="137"/>
        <end position="160"/>
    </location>
</feature>
<feature type="transmembrane region" description="Helical" evidence="1">
    <location>
        <begin position="166"/>
        <end position="188"/>
    </location>
</feature>
<evidence type="ECO:0000313" key="2">
    <source>
        <dbReference type="EMBL" id="OXE50811.1"/>
    </source>
</evidence>
<keyword evidence="1" id="KW-0472">Membrane</keyword>
<keyword evidence="1" id="KW-0812">Transmembrane</keyword>
<proteinExistence type="predicted"/>
<comment type="caution">
    <text evidence="2">The sequence shown here is derived from an EMBL/GenBank/DDBJ whole genome shotgun (WGS) entry which is preliminary data.</text>
</comment>
<accession>A0A227KQJ8</accession>
<organism evidence="2 3">
    <name type="scientific">Turicimonas muris</name>
    <dbReference type="NCBI Taxonomy" id="1796652"/>
    <lineage>
        <taxon>Bacteria</taxon>
        <taxon>Pseudomonadati</taxon>
        <taxon>Pseudomonadota</taxon>
        <taxon>Betaproteobacteria</taxon>
        <taxon>Burkholderiales</taxon>
        <taxon>Sutterellaceae</taxon>
        <taxon>Turicimonas</taxon>
    </lineage>
</organism>
<feature type="transmembrane region" description="Helical" evidence="1">
    <location>
        <begin position="101"/>
        <end position="125"/>
    </location>
</feature>
<dbReference type="GeneID" id="78362995"/>
<gene>
    <name evidence="2" type="ORF">ADH67_00465</name>
</gene>
<evidence type="ECO:0000256" key="1">
    <source>
        <dbReference type="SAM" id="Phobius"/>
    </source>
</evidence>
<sequence length="200" mass="22627">MEESGVFEYWFALIFALGFCVWFPAYVIKTKGRGIPLWGLAFCIVFLFLILPLINVGIAQESLPFVWNTMFEGIAGERPHIVQQVTMQAGSLHRKASLDQVFLLVCGAFLLVSVVQSVMAAWMLYVRHNRRSLFRAIRFMWCSALMTVCAASILPFLFLGKLGEPIVYNCALYISVYIAILLGITAYIRFCPEVAKFYPS</sequence>
<protein>
    <submittedName>
        <fullName evidence="2">Uncharacterized protein</fullName>
    </submittedName>
</protein>
<dbReference type="RefSeq" id="WP_066590640.1">
    <property type="nucleotide sequence ID" value="NZ_CAJTBZ010000001.1"/>
</dbReference>
<dbReference type="Proteomes" id="UP000214610">
    <property type="component" value="Unassembled WGS sequence"/>
</dbReference>
<dbReference type="EMBL" id="NHMP01000001">
    <property type="protein sequence ID" value="OXE50811.1"/>
    <property type="molecule type" value="Genomic_DNA"/>
</dbReference>
<keyword evidence="3" id="KW-1185">Reference proteome</keyword>
<evidence type="ECO:0000313" key="3">
    <source>
        <dbReference type="Proteomes" id="UP000214610"/>
    </source>
</evidence>